<evidence type="ECO:0000313" key="2">
    <source>
        <dbReference type="Proteomes" id="UP000095287"/>
    </source>
</evidence>
<organism evidence="2 3">
    <name type="scientific">Steinernema glaseri</name>
    <dbReference type="NCBI Taxonomy" id="37863"/>
    <lineage>
        <taxon>Eukaryota</taxon>
        <taxon>Metazoa</taxon>
        <taxon>Ecdysozoa</taxon>
        <taxon>Nematoda</taxon>
        <taxon>Chromadorea</taxon>
        <taxon>Rhabditida</taxon>
        <taxon>Tylenchina</taxon>
        <taxon>Panagrolaimomorpha</taxon>
        <taxon>Strongyloidoidea</taxon>
        <taxon>Steinernematidae</taxon>
        <taxon>Steinernema</taxon>
    </lineage>
</organism>
<proteinExistence type="predicted"/>
<evidence type="ECO:0000256" key="1">
    <source>
        <dbReference type="SAM" id="MobiDB-lite"/>
    </source>
</evidence>
<sequence length="78" mass="8600">MLSLFPCPSNKCLSSTRNRRTFPVPKSRKNNLADASTISRPVRTIPITSCEKCEAMSADSVNVNQARKEKISLCCVPT</sequence>
<dbReference type="AlphaFoldDB" id="A0A1I7Z0P7"/>
<reference evidence="3" key="1">
    <citation type="submission" date="2016-11" db="UniProtKB">
        <authorList>
            <consortium name="WormBaseParasite"/>
        </authorList>
    </citation>
    <scope>IDENTIFICATION</scope>
</reference>
<protein>
    <submittedName>
        <fullName evidence="3">Ovule protein</fullName>
    </submittedName>
</protein>
<dbReference type="Proteomes" id="UP000095287">
    <property type="component" value="Unplaced"/>
</dbReference>
<dbReference type="WBParaSite" id="L893_g21655.t1">
    <property type="protein sequence ID" value="L893_g21655.t1"/>
    <property type="gene ID" value="L893_g21655"/>
</dbReference>
<accession>A0A1I7Z0P7</accession>
<evidence type="ECO:0000313" key="3">
    <source>
        <dbReference type="WBParaSite" id="L893_g21655.t1"/>
    </source>
</evidence>
<feature type="region of interest" description="Disordered" evidence="1">
    <location>
        <begin position="18"/>
        <end position="37"/>
    </location>
</feature>
<keyword evidence="2" id="KW-1185">Reference proteome</keyword>
<name>A0A1I7Z0P7_9BILA</name>